<proteinExistence type="predicted"/>
<evidence type="ECO:0000313" key="1">
    <source>
        <dbReference type="EMBL" id="QAA95245.1"/>
    </source>
</evidence>
<keyword evidence="2" id="KW-1185">Reference proteome</keyword>
<dbReference type="Proteomes" id="UP000283474">
    <property type="component" value="Chromosome"/>
</dbReference>
<organism evidence="1 2">
    <name type="scientific">Pollutimonas thiosulfatoxidans</name>
    <dbReference type="NCBI Taxonomy" id="2028345"/>
    <lineage>
        <taxon>Bacteria</taxon>
        <taxon>Pseudomonadati</taxon>
        <taxon>Pseudomonadota</taxon>
        <taxon>Betaproteobacteria</taxon>
        <taxon>Burkholderiales</taxon>
        <taxon>Alcaligenaceae</taxon>
        <taxon>Pollutimonas</taxon>
    </lineage>
</organism>
<reference evidence="1 2" key="1">
    <citation type="submission" date="2017-08" db="EMBL/GenBank/DDBJ databases">
        <authorList>
            <person name="Park S.-J."/>
            <person name="Kim H."/>
        </authorList>
    </citation>
    <scope>NUCLEOTIDE SEQUENCE [LARGE SCALE GENOMIC DNA]</scope>
    <source>
        <strain evidence="2">ye3</strain>
    </source>
</reference>
<dbReference type="EMBL" id="CP022987">
    <property type="protein sequence ID" value="QAA95245.1"/>
    <property type="molecule type" value="Genomic_DNA"/>
</dbReference>
<accession>A0A410GG64</accession>
<protein>
    <submittedName>
        <fullName evidence="1">Uncharacterized protein</fullName>
    </submittedName>
</protein>
<dbReference type="KEGG" id="pus:CKA81_16275"/>
<gene>
    <name evidence="1" type="ORF">CKA81_16275</name>
</gene>
<sequence length="62" mass="7180">MLKPILPQYKYSADMAKSVMGPALQQAEAPGEVRELYRLVQRERTEYKIYMAINELTSFLQA</sequence>
<evidence type="ECO:0000313" key="2">
    <source>
        <dbReference type="Proteomes" id="UP000283474"/>
    </source>
</evidence>
<dbReference type="RefSeq" id="WP_164878432.1">
    <property type="nucleotide sequence ID" value="NZ_CP022987.1"/>
</dbReference>
<name>A0A410GG64_9BURK</name>
<dbReference type="AlphaFoldDB" id="A0A410GG64"/>